<dbReference type="EMBL" id="PEBW01000001">
    <property type="protein sequence ID" value="PTQ53148.1"/>
    <property type="molecule type" value="Genomic_DNA"/>
</dbReference>
<evidence type="ECO:0000256" key="1">
    <source>
        <dbReference type="ARBA" id="ARBA00022491"/>
    </source>
</evidence>
<reference evidence="10 11" key="1">
    <citation type="submission" date="2017-08" db="EMBL/GenBank/DDBJ databases">
        <title>Burning lignite coal seam in the remote Altai Mountains harbors a hydrogen-driven thermophilic microbial community.</title>
        <authorList>
            <person name="Kadnikov V.V."/>
            <person name="Mardanov A.V."/>
            <person name="Ivasenko D."/>
            <person name="Beletsky A.V."/>
            <person name="Karnachuk O.V."/>
            <person name="Ravin N.V."/>
        </authorList>
    </citation>
    <scope>NUCLEOTIDE SEQUENCE [LARGE SCALE GENOMIC DNA]</scope>
    <source>
        <strain evidence="10">AL31</strain>
    </source>
</reference>
<evidence type="ECO:0000256" key="8">
    <source>
        <dbReference type="HAMAP-Rule" id="MF_00440"/>
    </source>
</evidence>
<evidence type="ECO:0000256" key="2">
    <source>
        <dbReference type="ARBA" id="ARBA00022741"/>
    </source>
</evidence>
<dbReference type="NCBIfam" id="TIGR00244">
    <property type="entry name" value="transcriptional regulator NrdR"/>
    <property type="match status" value="1"/>
</dbReference>
<dbReference type="Pfam" id="PF03477">
    <property type="entry name" value="ATP-cone"/>
    <property type="match status" value="1"/>
</dbReference>
<organism evidence="10 11">
    <name type="scientific">Brockia lithotrophica</name>
    <dbReference type="NCBI Taxonomy" id="933949"/>
    <lineage>
        <taxon>Bacteria</taxon>
        <taxon>Bacillati</taxon>
        <taxon>Bacillota</taxon>
        <taxon>Bacilli</taxon>
        <taxon>Bacillales</taxon>
        <taxon>Bacillales Family X. Incertae Sedis</taxon>
        <taxon>Brockia</taxon>
    </lineage>
</organism>
<comment type="cofactor">
    <cofactor evidence="8">
        <name>Zn(2+)</name>
        <dbReference type="ChEBI" id="CHEBI:29105"/>
    </cofactor>
    <text evidence="8">Binds 1 zinc ion.</text>
</comment>
<dbReference type="PANTHER" id="PTHR30455:SF2">
    <property type="entry name" value="TRANSCRIPTIONAL REPRESSOR NRDR"/>
    <property type="match status" value="1"/>
</dbReference>
<dbReference type="Proteomes" id="UP000244016">
    <property type="component" value="Unassembled WGS sequence"/>
</dbReference>
<dbReference type="GO" id="GO:0045892">
    <property type="term" value="P:negative regulation of DNA-templated transcription"/>
    <property type="evidence" value="ECO:0007669"/>
    <property type="project" value="UniProtKB-UniRule"/>
</dbReference>
<dbReference type="GO" id="GO:0003677">
    <property type="term" value="F:DNA binding"/>
    <property type="evidence" value="ECO:0007669"/>
    <property type="project" value="UniProtKB-KW"/>
</dbReference>
<evidence type="ECO:0000256" key="6">
    <source>
        <dbReference type="ARBA" id="ARBA00023125"/>
    </source>
</evidence>
<keyword evidence="8" id="KW-0479">Metal-binding</keyword>
<feature type="domain" description="ATP-cone" evidence="9">
    <location>
        <begin position="49"/>
        <end position="139"/>
    </location>
</feature>
<dbReference type="InterPro" id="IPR055173">
    <property type="entry name" value="NrdR-like_N"/>
</dbReference>
<accession>A0A2T5GAI0</accession>
<evidence type="ECO:0000256" key="4">
    <source>
        <dbReference type="ARBA" id="ARBA00022840"/>
    </source>
</evidence>
<evidence type="ECO:0000259" key="9">
    <source>
        <dbReference type="PROSITE" id="PS51161"/>
    </source>
</evidence>
<dbReference type="GO" id="GO:0005524">
    <property type="term" value="F:ATP binding"/>
    <property type="evidence" value="ECO:0007669"/>
    <property type="project" value="UniProtKB-UniRule"/>
</dbReference>
<comment type="caution">
    <text evidence="10">The sequence shown here is derived from an EMBL/GenBank/DDBJ whole genome shotgun (WGS) entry which is preliminary data.</text>
</comment>
<dbReference type="PROSITE" id="PS51161">
    <property type="entry name" value="ATP_CONE"/>
    <property type="match status" value="1"/>
</dbReference>
<evidence type="ECO:0000256" key="7">
    <source>
        <dbReference type="ARBA" id="ARBA00023163"/>
    </source>
</evidence>
<evidence type="ECO:0000256" key="5">
    <source>
        <dbReference type="ARBA" id="ARBA00023015"/>
    </source>
</evidence>
<keyword evidence="2 8" id="KW-0547">Nucleotide-binding</keyword>
<dbReference type="GO" id="GO:0008270">
    <property type="term" value="F:zinc ion binding"/>
    <property type="evidence" value="ECO:0007669"/>
    <property type="project" value="UniProtKB-UniRule"/>
</dbReference>
<evidence type="ECO:0000313" key="10">
    <source>
        <dbReference type="EMBL" id="PTQ53148.1"/>
    </source>
</evidence>
<sequence>MRCPFCGYADTEVLETRHSPDGAQIRRKRRCKQCGRTFLTLETAALTLPRVVKRDGSREEFDDNKILRGLQRAAAKRPIPEDTLEEIVEKVKQRFLQEGLREVSSERIGEEVLRHLKDVDFVAYIRFASVYRKFETLHEFLEELRNLLGRDICQDA</sequence>
<dbReference type="InterPro" id="IPR005144">
    <property type="entry name" value="ATP-cone_dom"/>
</dbReference>
<dbReference type="HAMAP" id="MF_00440">
    <property type="entry name" value="NrdR"/>
    <property type="match status" value="1"/>
</dbReference>
<gene>
    <name evidence="8" type="primary">nrdR</name>
    <name evidence="10" type="ORF">BLITH_0228</name>
</gene>
<keyword evidence="4 8" id="KW-0067">ATP-binding</keyword>
<evidence type="ECO:0000256" key="3">
    <source>
        <dbReference type="ARBA" id="ARBA00022833"/>
    </source>
</evidence>
<protein>
    <recommendedName>
        <fullName evidence="8">Transcriptional repressor NrdR</fullName>
    </recommendedName>
</protein>
<comment type="function">
    <text evidence="8">Negatively regulates transcription of bacterial ribonucleotide reductase nrd genes and operons by binding to NrdR-boxes.</text>
</comment>
<keyword evidence="1 8" id="KW-0678">Repressor</keyword>
<dbReference type="Pfam" id="PF22811">
    <property type="entry name" value="Zn_ribbon_NrdR"/>
    <property type="match status" value="1"/>
</dbReference>
<dbReference type="AlphaFoldDB" id="A0A2T5GAI0"/>
<comment type="similarity">
    <text evidence="8">Belongs to the NrdR family.</text>
</comment>
<keyword evidence="7 8" id="KW-0804">Transcription</keyword>
<feature type="zinc finger region" evidence="8">
    <location>
        <begin position="3"/>
        <end position="34"/>
    </location>
</feature>
<evidence type="ECO:0000313" key="11">
    <source>
        <dbReference type="Proteomes" id="UP000244016"/>
    </source>
</evidence>
<name>A0A2T5GAI0_9BACL</name>
<dbReference type="PANTHER" id="PTHR30455">
    <property type="entry name" value="TRANSCRIPTIONAL REPRESSOR NRDR"/>
    <property type="match status" value="1"/>
</dbReference>
<dbReference type="InterPro" id="IPR003796">
    <property type="entry name" value="RNR_NrdR-like"/>
</dbReference>
<keyword evidence="6 8" id="KW-0238">DNA-binding</keyword>
<keyword evidence="5 8" id="KW-0805">Transcription regulation</keyword>
<keyword evidence="3 8" id="KW-0862">Zinc</keyword>
<keyword evidence="8" id="KW-0863">Zinc-finger</keyword>
<proteinExistence type="inferred from homology"/>